<name>A0A2J6R496_HYAVF</name>
<proteinExistence type="predicted"/>
<protein>
    <submittedName>
        <fullName evidence="1">Uncharacterized protein</fullName>
    </submittedName>
</protein>
<keyword evidence="2" id="KW-1185">Reference proteome</keyword>
<organism evidence="1 2">
    <name type="scientific">Hyaloscypha variabilis (strain UAMH 11265 / GT02V1 / F)</name>
    <name type="common">Meliniomyces variabilis</name>
    <dbReference type="NCBI Taxonomy" id="1149755"/>
    <lineage>
        <taxon>Eukaryota</taxon>
        <taxon>Fungi</taxon>
        <taxon>Dikarya</taxon>
        <taxon>Ascomycota</taxon>
        <taxon>Pezizomycotina</taxon>
        <taxon>Leotiomycetes</taxon>
        <taxon>Helotiales</taxon>
        <taxon>Hyaloscyphaceae</taxon>
        <taxon>Hyaloscypha</taxon>
        <taxon>Hyaloscypha variabilis</taxon>
    </lineage>
</organism>
<dbReference type="InterPro" id="IPR052400">
    <property type="entry name" value="Zn2-C6_fungal_TF"/>
</dbReference>
<accession>A0A2J6R496</accession>
<dbReference type="STRING" id="1149755.A0A2J6R496"/>
<dbReference type="AlphaFoldDB" id="A0A2J6R496"/>
<evidence type="ECO:0000313" key="2">
    <source>
        <dbReference type="Proteomes" id="UP000235786"/>
    </source>
</evidence>
<sequence length="277" mass="30842">MLGLGTAHLNCLVKLTELERLGARYCQTACIGLQNALVDFSPENSDAVLATSILLGWQARDKITYGKFAQGTAHVLSLMRPWNDESKLIELVGPVPPLSGRMKESLLMYSTISDESLSSLKPLSEALMKLQSELGDGTELRKAAHTFGVYVQNLRDLPPGSPLADQISLLFPVRTFLPMVPSRFLGMGTRDIWALVIMAYFHVILVATAAKFPETATSLFAVKRTEIILRIDNELHSINTKTSDAGKSWELEKGMAMMRLPMLYVVDYRFRYCVLKE</sequence>
<dbReference type="Proteomes" id="UP000235786">
    <property type="component" value="Unassembled WGS sequence"/>
</dbReference>
<evidence type="ECO:0000313" key="1">
    <source>
        <dbReference type="EMBL" id="PMD33347.1"/>
    </source>
</evidence>
<dbReference type="PANTHER" id="PTHR47657:SF12">
    <property type="entry name" value="ZN(II)2CYS6 TRANSCRIPTION FACTOR (EUROFUNG)"/>
    <property type="match status" value="1"/>
</dbReference>
<dbReference type="EMBL" id="KZ613956">
    <property type="protein sequence ID" value="PMD33347.1"/>
    <property type="molecule type" value="Genomic_DNA"/>
</dbReference>
<reference evidence="1 2" key="1">
    <citation type="submission" date="2016-04" db="EMBL/GenBank/DDBJ databases">
        <title>A degradative enzymes factory behind the ericoid mycorrhizal symbiosis.</title>
        <authorList>
            <consortium name="DOE Joint Genome Institute"/>
            <person name="Martino E."/>
            <person name="Morin E."/>
            <person name="Grelet G."/>
            <person name="Kuo A."/>
            <person name="Kohler A."/>
            <person name="Daghino S."/>
            <person name="Barry K."/>
            <person name="Choi C."/>
            <person name="Cichocki N."/>
            <person name="Clum A."/>
            <person name="Copeland A."/>
            <person name="Hainaut M."/>
            <person name="Haridas S."/>
            <person name="Labutti K."/>
            <person name="Lindquist E."/>
            <person name="Lipzen A."/>
            <person name="Khouja H.-R."/>
            <person name="Murat C."/>
            <person name="Ohm R."/>
            <person name="Olson A."/>
            <person name="Spatafora J."/>
            <person name="Veneault-Fourrey C."/>
            <person name="Henrissat B."/>
            <person name="Grigoriev I."/>
            <person name="Martin F."/>
            <person name="Perotto S."/>
        </authorList>
    </citation>
    <scope>NUCLEOTIDE SEQUENCE [LARGE SCALE GENOMIC DNA]</scope>
    <source>
        <strain evidence="1 2">F</strain>
    </source>
</reference>
<dbReference type="OrthoDB" id="3545515at2759"/>
<gene>
    <name evidence="1" type="ORF">L207DRAFT_169919</name>
</gene>
<dbReference type="GO" id="GO:0000981">
    <property type="term" value="F:DNA-binding transcription factor activity, RNA polymerase II-specific"/>
    <property type="evidence" value="ECO:0007669"/>
    <property type="project" value="TreeGrafter"/>
</dbReference>
<dbReference type="PANTHER" id="PTHR47657">
    <property type="entry name" value="STEROL REGULATORY ELEMENT-BINDING PROTEIN ECM22"/>
    <property type="match status" value="1"/>
</dbReference>